<dbReference type="InterPro" id="IPR051317">
    <property type="entry name" value="Gfo/Idh/MocA_oxidoreduct"/>
</dbReference>
<organism evidence="2 3">
    <name type="scientific">Photobacterium aphoticum</name>
    <dbReference type="NCBI Taxonomy" id="754436"/>
    <lineage>
        <taxon>Bacteria</taxon>
        <taxon>Pseudomonadati</taxon>
        <taxon>Pseudomonadota</taxon>
        <taxon>Gammaproteobacteria</taxon>
        <taxon>Vibrionales</taxon>
        <taxon>Vibrionaceae</taxon>
        <taxon>Photobacterium</taxon>
    </lineage>
</organism>
<dbReference type="RefSeq" id="WP_047874732.1">
    <property type="nucleotide sequence ID" value="NZ_BMYC01000004.1"/>
</dbReference>
<dbReference type="SUPFAM" id="SSF55347">
    <property type="entry name" value="Glyceraldehyde-3-phosphate dehydrogenase-like, C-terminal domain"/>
    <property type="match status" value="1"/>
</dbReference>
<dbReference type="SUPFAM" id="SSF51735">
    <property type="entry name" value="NAD(P)-binding Rossmann-fold domains"/>
    <property type="match status" value="1"/>
</dbReference>
<feature type="domain" description="Gfo/Idh/MocA-like oxidoreductase N-terminal" evidence="1">
    <location>
        <begin position="1"/>
        <end position="119"/>
    </location>
</feature>
<dbReference type="GO" id="GO:0000166">
    <property type="term" value="F:nucleotide binding"/>
    <property type="evidence" value="ECO:0007669"/>
    <property type="project" value="InterPro"/>
</dbReference>
<dbReference type="PATRIC" id="fig|754436.4.peg.2647"/>
<dbReference type="Proteomes" id="UP000036426">
    <property type="component" value="Unassembled WGS sequence"/>
</dbReference>
<dbReference type="Pfam" id="PF01408">
    <property type="entry name" value="GFO_IDH_MocA"/>
    <property type="match status" value="1"/>
</dbReference>
<sequence>MRIALIGLGDIAVKAHLPVLTQMNGVEWVFCTRQPQQLAQLAAQYRITECYTDYRELANARLDAVMIHAATQVHIEIAQFFLQLGLPIFVDKPLADNYADCERLHELAASKQLPIFMGFNRRYIPLYQTHLTGMRGDTDDMSEALRGLRWEKHRHALPGEARTFVFDDFIHPLDSINVYANVKPEDVQVNVQFENTHEKASGLPRMTRLDVQWQQRNGLFQASMNRLHGITSETVSAQYHNRSYRFDSMTEGVCWQANQEQRVKLPDWTPMLASKGFHAMAAHWLEVVSTGQQAQYYTDRNLHTHLLAEHVLNRALKG</sequence>
<dbReference type="PANTHER" id="PTHR43708:SF4">
    <property type="entry name" value="OXIDOREDUCTASE YCEM-RELATED"/>
    <property type="match status" value="1"/>
</dbReference>
<protein>
    <submittedName>
        <fullName evidence="2">Oxidoreductase</fullName>
    </submittedName>
</protein>
<dbReference type="OrthoDB" id="9781031at2"/>
<dbReference type="Gene3D" id="3.30.360.10">
    <property type="entry name" value="Dihydrodipicolinate Reductase, domain 2"/>
    <property type="match status" value="1"/>
</dbReference>
<evidence type="ECO:0000313" key="2">
    <source>
        <dbReference type="EMBL" id="KLV00466.1"/>
    </source>
</evidence>
<dbReference type="AlphaFoldDB" id="A0A0J1GLH2"/>
<keyword evidence="3" id="KW-1185">Reference proteome</keyword>
<dbReference type="EMBL" id="LDOV01000022">
    <property type="protein sequence ID" value="KLV00466.1"/>
    <property type="molecule type" value="Genomic_DNA"/>
</dbReference>
<evidence type="ECO:0000259" key="1">
    <source>
        <dbReference type="Pfam" id="PF01408"/>
    </source>
</evidence>
<accession>A0A0J1GLH2</accession>
<gene>
    <name evidence="2" type="ORF">ABT58_12455</name>
</gene>
<dbReference type="InterPro" id="IPR000683">
    <property type="entry name" value="Gfo/Idh/MocA-like_OxRdtase_N"/>
</dbReference>
<evidence type="ECO:0000313" key="3">
    <source>
        <dbReference type="Proteomes" id="UP000036426"/>
    </source>
</evidence>
<dbReference type="PANTHER" id="PTHR43708">
    <property type="entry name" value="CONSERVED EXPRESSED OXIDOREDUCTASE (EUROFUNG)"/>
    <property type="match status" value="1"/>
</dbReference>
<reference evidence="2 3" key="1">
    <citation type="submission" date="2015-05" db="EMBL/GenBank/DDBJ databases">
        <title>Photobacterium galathea sp. nov.</title>
        <authorList>
            <person name="Machado H."/>
            <person name="Gram L."/>
        </authorList>
    </citation>
    <scope>NUCLEOTIDE SEQUENCE [LARGE SCALE GENOMIC DNA]</scope>
    <source>
        <strain evidence="2 3">DSM 25995</strain>
    </source>
</reference>
<dbReference type="InterPro" id="IPR036291">
    <property type="entry name" value="NAD(P)-bd_dom_sf"/>
</dbReference>
<name>A0A0J1GLH2_9GAMM</name>
<comment type="caution">
    <text evidence="2">The sequence shown here is derived from an EMBL/GenBank/DDBJ whole genome shotgun (WGS) entry which is preliminary data.</text>
</comment>
<dbReference type="Gene3D" id="3.40.50.720">
    <property type="entry name" value="NAD(P)-binding Rossmann-like Domain"/>
    <property type="match status" value="1"/>
</dbReference>
<proteinExistence type="predicted"/>